<protein>
    <submittedName>
        <fullName evidence="2">Uncharacterized protein</fullName>
    </submittedName>
</protein>
<proteinExistence type="predicted"/>
<gene>
    <name evidence="2" type="ORF">ACFQGO_37115</name>
</gene>
<reference evidence="3" key="1">
    <citation type="journal article" date="2019" name="Int. J. Syst. Evol. Microbiol.">
        <title>The Global Catalogue of Microorganisms (GCM) 10K type strain sequencing project: providing services to taxonomists for standard genome sequencing and annotation.</title>
        <authorList>
            <consortium name="The Broad Institute Genomics Platform"/>
            <consortium name="The Broad Institute Genome Sequencing Center for Infectious Disease"/>
            <person name="Wu L."/>
            <person name="Ma J."/>
        </authorList>
    </citation>
    <scope>NUCLEOTIDE SEQUENCE [LARGE SCALE GENOMIC DNA]</scope>
    <source>
        <strain evidence="3">JCM 9918</strain>
    </source>
</reference>
<name>A0ABW1BK73_9ACTN</name>
<evidence type="ECO:0000256" key="1">
    <source>
        <dbReference type="SAM" id="MobiDB-lite"/>
    </source>
</evidence>
<sequence>MDTADLTEDNTAAVTAAATALLLAHHPAATFDTTGAVATPGFLCSPGWPGSAQARVSHRAPFPRADNDRTFAGNAAEEFVLVAAYADLLREDGWTVREVTTTRPGLLVSKPSGLSGADSALPTTP</sequence>
<accession>A0ABW1BK73</accession>
<evidence type="ECO:0000313" key="3">
    <source>
        <dbReference type="Proteomes" id="UP001596112"/>
    </source>
</evidence>
<dbReference type="EMBL" id="JBHSNZ010000051">
    <property type="protein sequence ID" value="MFC5813068.1"/>
    <property type="molecule type" value="Genomic_DNA"/>
</dbReference>
<feature type="region of interest" description="Disordered" evidence="1">
    <location>
        <begin position="105"/>
        <end position="125"/>
    </location>
</feature>
<dbReference type="Proteomes" id="UP001596112">
    <property type="component" value="Unassembled WGS sequence"/>
</dbReference>
<comment type="caution">
    <text evidence="2">The sequence shown here is derived from an EMBL/GenBank/DDBJ whole genome shotgun (WGS) entry which is preliminary data.</text>
</comment>
<dbReference type="RefSeq" id="WP_272172884.1">
    <property type="nucleotide sequence ID" value="NZ_JAQOSL010000069.1"/>
</dbReference>
<evidence type="ECO:0000313" key="2">
    <source>
        <dbReference type="EMBL" id="MFC5813068.1"/>
    </source>
</evidence>
<organism evidence="2 3">
    <name type="scientific">Streptomyces heilongjiangensis</name>
    <dbReference type="NCBI Taxonomy" id="945052"/>
    <lineage>
        <taxon>Bacteria</taxon>
        <taxon>Bacillati</taxon>
        <taxon>Actinomycetota</taxon>
        <taxon>Actinomycetes</taxon>
        <taxon>Kitasatosporales</taxon>
        <taxon>Streptomycetaceae</taxon>
        <taxon>Streptomyces</taxon>
    </lineage>
</organism>
<keyword evidence="3" id="KW-1185">Reference proteome</keyword>